<feature type="chain" id="PRO_5030926994" evidence="3">
    <location>
        <begin position="23"/>
        <end position="380"/>
    </location>
</feature>
<evidence type="ECO:0000256" key="3">
    <source>
        <dbReference type="SAM" id="SignalP"/>
    </source>
</evidence>
<dbReference type="InterPro" id="IPR000184">
    <property type="entry name" value="Bac_surfAg_D15"/>
</dbReference>
<evidence type="ECO:0000256" key="2">
    <source>
        <dbReference type="ARBA" id="ARBA00023136"/>
    </source>
</evidence>
<gene>
    <name evidence="5" type="ORF">JKX24_22635</name>
</gene>
<evidence type="ECO:0000313" key="5">
    <source>
        <dbReference type="EMBL" id="QQX52932.1"/>
    </source>
</evidence>
<keyword evidence="3" id="KW-0732">Signal</keyword>
<dbReference type="Proteomes" id="UP000596176">
    <property type="component" value="Chromosome"/>
</dbReference>
<protein>
    <submittedName>
        <fullName evidence="5">BamA/TamA family outer membrane protein</fullName>
    </submittedName>
</protein>
<keyword evidence="2" id="KW-0472">Membrane</keyword>
<proteinExistence type="predicted"/>
<name>A0A7U0N5M5_SERPR</name>
<reference evidence="5 6" key="1">
    <citation type="submission" date="2021-01" db="EMBL/GenBank/DDBJ databases">
        <title>Chromosome sequence of Serratia proteamaculans strain 94 rif-r, isolated from spoiled beef.</title>
        <authorList>
            <person name="Zaytseva Y.V."/>
            <person name="Iablokov S.N."/>
            <person name="Klyukina A."/>
        </authorList>
    </citation>
    <scope>NUCLEOTIDE SEQUENCE [LARGE SCALE GENOMIC DNA]</scope>
    <source>
        <strain evidence="5 6">94 rif-r</strain>
    </source>
</reference>
<evidence type="ECO:0000259" key="4">
    <source>
        <dbReference type="Pfam" id="PF01103"/>
    </source>
</evidence>
<dbReference type="Gene3D" id="2.40.160.50">
    <property type="entry name" value="membrane protein fhac: a member of the omp85/tpsb transporter family"/>
    <property type="match status" value="1"/>
</dbReference>
<evidence type="ECO:0000256" key="1">
    <source>
        <dbReference type="ARBA" id="ARBA00004370"/>
    </source>
</evidence>
<evidence type="ECO:0000313" key="6">
    <source>
        <dbReference type="Proteomes" id="UP000596176"/>
    </source>
</evidence>
<dbReference type="AlphaFoldDB" id="A0A7U0N5M5"/>
<comment type="subcellular location">
    <subcellularLocation>
        <location evidence="1">Membrane</location>
    </subcellularLocation>
</comment>
<accession>A0A7U0N5M5</accession>
<dbReference type="RefSeq" id="WP_207976706.1">
    <property type="nucleotide sequence ID" value="NZ_CP068391.1"/>
</dbReference>
<sequence length="380" mass="40914">MTKLGVLLALLPGLAFPAALQAAGLIDAEDGMLDMGEYMSDSRYGFLPVPVVITEPAVGYGGGLFGLFLHDTGQPNETPRSGRRSAPPAISAFGGGATQNGTWFVGGGHRHTWNNDSIRYLVAVGYADINLDIYTGDVAGFGGGHGVSTQTKGYGGTQKLLFRLAETPFFVGGSQFYANTQISADKPFISQALQQVLGGSSTSSGLGLVMEYDTTDNLFYPRHGLSASAEYQFYTGFLGGDYRYDTLTLDGKYFHPLGRNFTLALAGNYQSLSDHESHLPPMARPYIKLRGIPSYRYQGDYVAVGQTQLEWQVTPRWVVQGFVGAGSASRDSQTLFDKTEVAWGGGFRYLIARKFGLHTGIDVAFSNSDQALYFNVGSGL</sequence>
<dbReference type="GO" id="GO:0019867">
    <property type="term" value="C:outer membrane"/>
    <property type="evidence" value="ECO:0007669"/>
    <property type="project" value="InterPro"/>
</dbReference>
<dbReference type="EMBL" id="CP068391">
    <property type="protein sequence ID" value="QQX52932.1"/>
    <property type="molecule type" value="Genomic_DNA"/>
</dbReference>
<organism evidence="5 6">
    <name type="scientific">Serratia proteamaculans</name>
    <dbReference type="NCBI Taxonomy" id="28151"/>
    <lineage>
        <taxon>Bacteria</taxon>
        <taxon>Pseudomonadati</taxon>
        <taxon>Pseudomonadota</taxon>
        <taxon>Gammaproteobacteria</taxon>
        <taxon>Enterobacterales</taxon>
        <taxon>Yersiniaceae</taxon>
        <taxon>Serratia</taxon>
    </lineage>
</organism>
<dbReference type="Pfam" id="PF01103">
    <property type="entry name" value="Omp85"/>
    <property type="match status" value="1"/>
</dbReference>
<feature type="signal peptide" evidence="3">
    <location>
        <begin position="1"/>
        <end position="22"/>
    </location>
</feature>
<feature type="domain" description="Bacterial surface antigen (D15)" evidence="4">
    <location>
        <begin position="192"/>
        <end position="273"/>
    </location>
</feature>